<dbReference type="Pfam" id="PF03476">
    <property type="entry name" value="MOSC_N"/>
    <property type="match status" value="1"/>
</dbReference>
<dbReference type="InterPro" id="IPR005302">
    <property type="entry name" value="MoCF_Sase_C"/>
</dbReference>
<dbReference type="InterPro" id="IPR011037">
    <property type="entry name" value="Pyrv_Knase-like_insert_dom_sf"/>
</dbReference>
<gene>
    <name evidence="3" type="ORF">H4W81_002847</name>
</gene>
<dbReference type="PROSITE" id="PS51340">
    <property type="entry name" value="MOSC"/>
    <property type="match status" value="1"/>
</dbReference>
<dbReference type="Pfam" id="PF03473">
    <property type="entry name" value="MOSC"/>
    <property type="match status" value="1"/>
</dbReference>
<protein>
    <submittedName>
        <fullName evidence="3">Uncharacterized protein YcbX</fullName>
    </submittedName>
</protein>
<name>A0ABR9KEH3_9ACTN</name>
<dbReference type="Proteomes" id="UP000661607">
    <property type="component" value="Unassembled WGS sequence"/>
</dbReference>
<evidence type="ECO:0000313" key="4">
    <source>
        <dbReference type="Proteomes" id="UP000661607"/>
    </source>
</evidence>
<dbReference type="InterPro" id="IPR005303">
    <property type="entry name" value="MOCOS_middle"/>
</dbReference>
<feature type="region of interest" description="Disordered" evidence="1">
    <location>
        <begin position="271"/>
        <end position="304"/>
    </location>
</feature>
<keyword evidence="4" id="KW-1185">Reference proteome</keyword>
<feature type="compositionally biased region" description="Basic and acidic residues" evidence="1">
    <location>
        <begin position="285"/>
        <end position="295"/>
    </location>
</feature>
<sequence length="304" mass="33617">MAAMSQPAEDAIGEVVSLWRYPVKSMMGEELNAAEVGKRGLLGDRAYALLDASDGRIASAKNPRKWPEMFQYRAAFVEPPHSGAKMPAVRVTLPDGTVFASDEANLQESLSRALGRKVTLASAESSRERQAEEYWPDIDGLDYRETVTDFDLPDGTFFDCAVIHVLATATLDRLRELYPQGRFEVRRFRPNVVVETFEHVKDFVEDTWIGQTLRVGDEVRLAVTGPCPRCVMITLDQGDLPRDPGILRTAAQTMRSMSVCTPPYCGAGGSAAVTPSGWSPGPRQSRLDHRADQRKISAMWSPAR</sequence>
<dbReference type="Gene3D" id="2.40.33.20">
    <property type="entry name" value="PK beta-barrel domain-like"/>
    <property type="match status" value="1"/>
</dbReference>
<proteinExistence type="predicted"/>
<feature type="domain" description="MOSC" evidence="2">
    <location>
        <begin position="107"/>
        <end position="304"/>
    </location>
</feature>
<comment type="caution">
    <text evidence="3">The sequence shown here is derived from an EMBL/GenBank/DDBJ whole genome shotgun (WGS) entry which is preliminary data.</text>
</comment>
<reference evidence="3 4" key="1">
    <citation type="submission" date="2020-10" db="EMBL/GenBank/DDBJ databases">
        <title>Sequencing the genomes of 1000 actinobacteria strains.</title>
        <authorList>
            <person name="Klenk H.-P."/>
        </authorList>
    </citation>
    <scope>NUCLEOTIDE SEQUENCE [LARGE SCALE GENOMIC DNA]</scope>
    <source>
        <strain evidence="3 4">DSM 43748</strain>
    </source>
</reference>
<organism evidence="3 4">
    <name type="scientific">Nonomuraea africana</name>
    <dbReference type="NCBI Taxonomy" id="46171"/>
    <lineage>
        <taxon>Bacteria</taxon>
        <taxon>Bacillati</taxon>
        <taxon>Actinomycetota</taxon>
        <taxon>Actinomycetes</taxon>
        <taxon>Streptosporangiales</taxon>
        <taxon>Streptosporangiaceae</taxon>
        <taxon>Nonomuraea</taxon>
    </lineage>
</organism>
<evidence type="ECO:0000313" key="3">
    <source>
        <dbReference type="EMBL" id="MBE1560068.1"/>
    </source>
</evidence>
<evidence type="ECO:0000256" key="1">
    <source>
        <dbReference type="SAM" id="MobiDB-lite"/>
    </source>
</evidence>
<dbReference type="SUPFAM" id="SSF50800">
    <property type="entry name" value="PK beta-barrel domain-like"/>
    <property type="match status" value="1"/>
</dbReference>
<dbReference type="EMBL" id="JADBEF010000001">
    <property type="protein sequence ID" value="MBE1560068.1"/>
    <property type="molecule type" value="Genomic_DNA"/>
</dbReference>
<evidence type="ECO:0000259" key="2">
    <source>
        <dbReference type="PROSITE" id="PS51340"/>
    </source>
</evidence>
<accession>A0ABR9KEH3</accession>